<evidence type="ECO:0000256" key="4">
    <source>
        <dbReference type="ARBA" id="ARBA00012086"/>
    </source>
</evidence>
<evidence type="ECO:0000313" key="15">
    <source>
        <dbReference type="EMBL" id="GAK49600.1"/>
    </source>
</evidence>
<dbReference type="GO" id="GO:0019877">
    <property type="term" value="P:diaminopimelate biosynthetic process"/>
    <property type="evidence" value="ECO:0007669"/>
    <property type="project" value="UniProtKB-UniRule"/>
</dbReference>
<comment type="similarity">
    <text evidence="3 12 13">Belongs to the DapA family.</text>
</comment>
<dbReference type="HAMAP" id="MF_00418">
    <property type="entry name" value="DapA"/>
    <property type="match status" value="1"/>
</dbReference>
<dbReference type="InterPro" id="IPR020625">
    <property type="entry name" value="Schiff_base-form_aldolases_AS"/>
</dbReference>
<dbReference type="Proteomes" id="UP000030700">
    <property type="component" value="Unassembled WGS sequence"/>
</dbReference>
<feature type="active site" description="Proton donor/acceptor" evidence="12 14">
    <location>
        <position position="134"/>
    </location>
</feature>
<evidence type="ECO:0000256" key="5">
    <source>
        <dbReference type="ARBA" id="ARBA00022490"/>
    </source>
</evidence>
<evidence type="ECO:0000256" key="1">
    <source>
        <dbReference type="ARBA" id="ARBA00003294"/>
    </source>
</evidence>
<dbReference type="Pfam" id="PF00701">
    <property type="entry name" value="DHDPS"/>
    <property type="match status" value="1"/>
</dbReference>
<protein>
    <recommendedName>
        <fullName evidence="4 12">4-hydroxy-tetrahydrodipicolinate synthase</fullName>
        <shortName evidence="12">HTPA synthase</shortName>
        <ecNumber evidence="4 12">4.3.3.7</ecNumber>
    </recommendedName>
</protein>
<dbReference type="PROSITE" id="PS00666">
    <property type="entry name" value="DHDPS_2"/>
    <property type="match status" value="1"/>
</dbReference>
<evidence type="ECO:0000313" key="16">
    <source>
        <dbReference type="Proteomes" id="UP000030700"/>
    </source>
</evidence>
<dbReference type="GO" id="GO:0008840">
    <property type="term" value="F:4-hydroxy-tetrahydrodipicolinate synthase activity"/>
    <property type="evidence" value="ECO:0007669"/>
    <property type="project" value="UniProtKB-UniRule"/>
</dbReference>
<evidence type="ECO:0000256" key="12">
    <source>
        <dbReference type="HAMAP-Rule" id="MF_00418"/>
    </source>
</evidence>
<comment type="catalytic activity">
    <reaction evidence="11 12">
        <text>L-aspartate 4-semialdehyde + pyruvate = (2S,4S)-4-hydroxy-2,3,4,5-tetrahydrodipicolinate + H2O + H(+)</text>
        <dbReference type="Rhea" id="RHEA:34171"/>
        <dbReference type="ChEBI" id="CHEBI:15361"/>
        <dbReference type="ChEBI" id="CHEBI:15377"/>
        <dbReference type="ChEBI" id="CHEBI:15378"/>
        <dbReference type="ChEBI" id="CHEBI:67139"/>
        <dbReference type="ChEBI" id="CHEBI:537519"/>
        <dbReference type="EC" id="4.3.3.7"/>
    </reaction>
</comment>
<keyword evidence="6 12" id="KW-0028">Amino-acid biosynthesis</keyword>
<dbReference type="NCBIfam" id="TIGR00674">
    <property type="entry name" value="dapA"/>
    <property type="match status" value="1"/>
</dbReference>
<keyword evidence="9 12" id="KW-0456">Lyase</keyword>
<dbReference type="GO" id="GO:0009089">
    <property type="term" value="P:lysine biosynthetic process via diaminopimelate"/>
    <property type="evidence" value="ECO:0007669"/>
    <property type="project" value="UniProtKB-UniRule"/>
</dbReference>
<evidence type="ECO:0000256" key="9">
    <source>
        <dbReference type="ARBA" id="ARBA00023239"/>
    </source>
</evidence>
<comment type="subcellular location">
    <subcellularLocation>
        <location evidence="12">Cytoplasm</location>
    </subcellularLocation>
</comment>
<dbReference type="InterPro" id="IPR005263">
    <property type="entry name" value="DapA"/>
</dbReference>
<evidence type="ECO:0000256" key="8">
    <source>
        <dbReference type="ARBA" id="ARBA00023154"/>
    </source>
</evidence>
<dbReference type="CDD" id="cd00408">
    <property type="entry name" value="DHDPS-like"/>
    <property type="match status" value="1"/>
</dbReference>
<evidence type="ECO:0000256" key="14">
    <source>
        <dbReference type="PIRSR" id="PIRSR001365-1"/>
    </source>
</evidence>
<keyword evidence="10 12" id="KW-0704">Schiff base</keyword>
<dbReference type="EMBL" id="DF820455">
    <property type="protein sequence ID" value="GAK49600.1"/>
    <property type="molecule type" value="Genomic_DNA"/>
</dbReference>
<evidence type="ECO:0000256" key="6">
    <source>
        <dbReference type="ARBA" id="ARBA00022605"/>
    </source>
</evidence>
<comment type="pathway">
    <text evidence="2 12">Amino-acid biosynthesis; L-lysine biosynthesis via DAP pathway; (S)-tetrahydrodipicolinate from L-aspartate: step 3/4.</text>
</comment>
<keyword evidence="7 12" id="KW-0220">Diaminopimelate biosynthesis</keyword>
<dbReference type="STRING" id="1499966.U14_00823"/>
<feature type="active site" description="Schiff-base intermediate with substrate" evidence="12 14">
    <location>
        <position position="162"/>
    </location>
</feature>
<dbReference type="EC" id="4.3.3.7" evidence="4 12"/>
<evidence type="ECO:0000256" key="11">
    <source>
        <dbReference type="ARBA" id="ARBA00047836"/>
    </source>
</evidence>
<comment type="caution">
    <text evidence="12">Lacks conserved residue(s) required for the propagation of feature annotation.</text>
</comment>
<gene>
    <name evidence="12" type="primary">dapA</name>
    <name evidence="15" type="ORF">U14_00823</name>
</gene>
<reference evidence="15" key="1">
    <citation type="journal article" date="2015" name="PeerJ">
        <title>First genomic representation of candidate bacterial phylum KSB3 points to enhanced environmental sensing as a trigger of wastewater bulking.</title>
        <authorList>
            <person name="Sekiguchi Y."/>
            <person name="Ohashi A."/>
            <person name="Parks D.H."/>
            <person name="Yamauchi T."/>
            <person name="Tyson G.W."/>
            <person name="Hugenholtz P."/>
        </authorList>
    </citation>
    <scope>NUCLEOTIDE SEQUENCE [LARGE SCALE GENOMIC DNA]</scope>
</reference>
<dbReference type="Gene3D" id="3.20.20.70">
    <property type="entry name" value="Aldolase class I"/>
    <property type="match status" value="1"/>
</dbReference>
<evidence type="ECO:0000256" key="10">
    <source>
        <dbReference type="ARBA" id="ARBA00023270"/>
    </source>
</evidence>
<dbReference type="UniPathway" id="UPA00034">
    <property type="reaction ID" value="UER00017"/>
</dbReference>
<dbReference type="SUPFAM" id="SSF51569">
    <property type="entry name" value="Aldolase"/>
    <property type="match status" value="1"/>
</dbReference>
<comment type="function">
    <text evidence="1 12">Catalyzes the condensation of (S)-aspartate-beta-semialdehyde [(S)-ASA] and pyruvate to 4-hydroxy-tetrahydrodipicolinate (HTPA).</text>
</comment>
<dbReference type="HOGENOM" id="CLU_049343_5_1_0"/>
<evidence type="ECO:0000256" key="13">
    <source>
        <dbReference type="PIRNR" id="PIRNR001365"/>
    </source>
</evidence>
<evidence type="ECO:0000256" key="2">
    <source>
        <dbReference type="ARBA" id="ARBA00005120"/>
    </source>
</evidence>
<dbReference type="PANTHER" id="PTHR12128">
    <property type="entry name" value="DIHYDRODIPICOLINATE SYNTHASE"/>
    <property type="match status" value="1"/>
</dbReference>
<dbReference type="PANTHER" id="PTHR12128:SF66">
    <property type="entry name" value="4-HYDROXY-2-OXOGLUTARATE ALDOLASE, MITOCHONDRIAL"/>
    <property type="match status" value="1"/>
</dbReference>
<proteinExistence type="inferred from homology"/>
<keyword evidence="8 12" id="KW-0457">Lysine biosynthesis</keyword>
<dbReference type="InterPro" id="IPR013785">
    <property type="entry name" value="Aldolase_TIM"/>
</dbReference>
<keyword evidence="5 12" id="KW-0963">Cytoplasm</keyword>
<name>A0A0S6VR24_9BACT</name>
<dbReference type="PRINTS" id="PR00146">
    <property type="entry name" value="DHPICSNTHASE"/>
</dbReference>
<dbReference type="SMART" id="SM01130">
    <property type="entry name" value="DHDPS"/>
    <property type="match status" value="1"/>
</dbReference>
<organism evidence="15">
    <name type="scientific">Candidatus Moduliflexus flocculans</name>
    <dbReference type="NCBI Taxonomy" id="1499966"/>
    <lineage>
        <taxon>Bacteria</taxon>
        <taxon>Candidatus Moduliflexota</taxon>
        <taxon>Candidatus Moduliflexia</taxon>
        <taxon>Candidatus Moduliflexales</taxon>
        <taxon>Candidatus Moduliflexaceae</taxon>
    </lineage>
</organism>
<evidence type="ECO:0000256" key="7">
    <source>
        <dbReference type="ARBA" id="ARBA00022915"/>
    </source>
</evidence>
<dbReference type="InterPro" id="IPR002220">
    <property type="entry name" value="DapA-like"/>
</dbReference>
<comment type="subunit">
    <text evidence="12">Homotetramer; dimer of dimers.</text>
</comment>
<dbReference type="PIRSF" id="PIRSF001365">
    <property type="entry name" value="DHDPS"/>
    <property type="match status" value="1"/>
</dbReference>
<dbReference type="GO" id="GO:0005737">
    <property type="term" value="C:cytoplasm"/>
    <property type="evidence" value="ECO:0007669"/>
    <property type="project" value="UniProtKB-SubCell"/>
</dbReference>
<sequence length="299" mass="32969">MVIEGILPAIITPMDDNEHLNLHELAVQIHRQLNAGVNGIFCLGTNGEFYSLNEQEKLQVIAKTCDVVKKQVPVIAGVGCITTRETIRLAQEAENIGVDAVSVITPYFIKCSQDDLLKHYTAVAEAVKLPVFLYAIPARTTNDIEPETLEILAKIDNIVAIKDSSGDFEKVKKYIEVSKNREDFAVFLGTDSLILEGLMNGAVGSLSGLANVAPELICNIYNSYKNHDLEAAKRYQEQTIELRKILQLGNPNSMTKRAVRLLGFPVGPCREPANIADADIDEQIRQILTGLQLMSYTKS</sequence>
<dbReference type="AlphaFoldDB" id="A0A0S6VR24"/>
<comment type="caution">
    <text evidence="12">Was originally thought to be a dihydrodipicolinate synthase (DHDPS), catalyzing the condensation of (S)-aspartate-beta-semialdehyde [(S)-ASA] and pyruvate to dihydrodipicolinate (DHDP). However, it was shown in E.coli that the product of the enzymatic reaction is not dihydrodipicolinate but in fact (4S)-4-hydroxy-2,3,4,5-tetrahydro-(2S)-dipicolinic acid (HTPA), and that the consecutive dehydration reaction leading to DHDP is not spontaneous but catalyzed by DapB.</text>
</comment>
<evidence type="ECO:0000256" key="3">
    <source>
        <dbReference type="ARBA" id="ARBA00007592"/>
    </source>
</evidence>
<feature type="site" description="Part of a proton relay during catalysis" evidence="12">
    <location>
        <position position="45"/>
    </location>
</feature>
<keyword evidence="16" id="KW-1185">Reference proteome</keyword>
<accession>A0A0S6VR24</accession>